<name>E6UX44_VARPE</name>
<dbReference type="eggNOG" id="COG3616">
    <property type="taxonomic scope" value="Bacteria"/>
</dbReference>
<organism evidence="2 3">
    <name type="scientific">Variovorax paradoxus (strain EPS)</name>
    <dbReference type="NCBI Taxonomy" id="595537"/>
    <lineage>
        <taxon>Bacteria</taxon>
        <taxon>Pseudomonadati</taxon>
        <taxon>Pseudomonadota</taxon>
        <taxon>Betaproteobacteria</taxon>
        <taxon>Burkholderiales</taxon>
        <taxon>Comamonadaceae</taxon>
        <taxon>Variovorax</taxon>
    </lineage>
</organism>
<dbReference type="STRING" id="595537.Varpa_3495"/>
<sequence length="405" mass="45629">MIRPRDTGAPHGDYFRALNAELQRAGPACPCLVLDLDRLDRNIEVLRRSIRAPMNFRVVAKSLPSIPLIGYIFERAKTRRLMAFHRPFLNAEAEAFPQADILLGKPMPVRAVAEFYELLRGSFDPSRQLQWLIDTPERLQQYLVLAAARGLRLRLNIEIDTGLHRGGVEDERMLAQMLETVAAHPDHAEFAGFMGYDPQVVKLPAMLGSHEQLHAKTQARYRAFCNIVRRQYPALWHDGLTLNAAGSPTYRLYEGIETPVNDVSVGSALVKPTDFDLGILSEHEPALFIATPVLKVQQGTKVPGIAALGKLQAWWNPNRQRTYFTYGGHWMARYESPAGLRGNELFGYSTNQEFVNGSHRTALLPDDYVFLRPTQSEAVMLQFGAIVTLRGGRVSDRWQVLQQTT</sequence>
<evidence type="ECO:0000313" key="2">
    <source>
        <dbReference type="EMBL" id="ADU37680.1"/>
    </source>
</evidence>
<dbReference type="SUPFAM" id="SSF51419">
    <property type="entry name" value="PLP-binding barrel"/>
    <property type="match status" value="1"/>
</dbReference>
<feature type="domain" description="Alanine racemase N-terminal" evidence="1">
    <location>
        <begin position="35"/>
        <end position="270"/>
    </location>
</feature>
<dbReference type="PANTHER" id="PTHR28004">
    <property type="entry name" value="ZGC:162816-RELATED"/>
    <property type="match status" value="1"/>
</dbReference>
<evidence type="ECO:0000313" key="3">
    <source>
        <dbReference type="Proteomes" id="UP000008917"/>
    </source>
</evidence>
<evidence type="ECO:0000259" key="1">
    <source>
        <dbReference type="Pfam" id="PF01168"/>
    </source>
</evidence>
<dbReference type="HOGENOM" id="CLU_060252_0_0_4"/>
<proteinExistence type="predicted"/>
<accession>E6UX44</accession>
<gene>
    <name evidence="2" type="ordered locus">Varpa_3495</name>
</gene>
<dbReference type="PANTHER" id="PTHR28004:SF2">
    <property type="entry name" value="D-SERINE DEHYDRATASE"/>
    <property type="match status" value="1"/>
</dbReference>
<dbReference type="Pfam" id="PF01168">
    <property type="entry name" value="Ala_racemase_N"/>
    <property type="match status" value="1"/>
</dbReference>
<protein>
    <submittedName>
        <fullName evidence="2">Alanine racemase domain protein</fullName>
    </submittedName>
</protein>
<dbReference type="RefSeq" id="WP_013541907.1">
    <property type="nucleotide sequence ID" value="NC_014931.1"/>
</dbReference>
<dbReference type="KEGG" id="vpe:Varpa_3495"/>
<reference evidence="3" key="1">
    <citation type="submission" date="2010-12" db="EMBL/GenBank/DDBJ databases">
        <title>Complete sequence of Variovorax paradoxus EPS.</title>
        <authorList>
            <consortium name="US DOE Joint Genome Institute"/>
            <person name="Lucas S."/>
            <person name="Copeland A."/>
            <person name="Lapidus A."/>
            <person name="Cheng J.-F."/>
            <person name="Goodwin L."/>
            <person name="Pitluck S."/>
            <person name="Teshima H."/>
            <person name="Detter J.C."/>
            <person name="Han C."/>
            <person name="Tapia R."/>
            <person name="Land M."/>
            <person name="Hauser L."/>
            <person name="Kyrpides N."/>
            <person name="Ivanova N."/>
            <person name="Ovchinnikova G."/>
            <person name="Orwin P."/>
            <person name="Han J.-I.G."/>
            <person name="Woyke T."/>
        </authorList>
    </citation>
    <scope>NUCLEOTIDE SEQUENCE [LARGE SCALE GENOMIC DNA]</scope>
    <source>
        <strain evidence="3">EPS</strain>
    </source>
</reference>
<dbReference type="Gene3D" id="3.20.20.10">
    <property type="entry name" value="Alanine racemase"/>
    <property type="match status" value="1"/>
</dbReference>
<dbReference type="GO" id="GO:0036088">
    <property type="term" value="P:D-serine catabolic process"/>
    <property type="evidence" value="ECO:0007669"/>
    <property type="project" value="TreeGrafter"/>
</dbReference>
<dbReference type="Proteomes" id="UP000008917">
    <property type="component" value="Chromosome"/>
</dbReference>
<dbReference type="InterPro" id="IPR029066">
    <property type="entry name" value="PLP-binding_barrel"/>
</dbReference>
<dbReference type="GO" id="GO:0008721">
    <property type="term" value="F:D-serine ammonia-lyase activity"/>
    <property type="evidence" value="ECO:0007669"/>
    <property type="project" value="TreeGrafter"/>
</dbReference>
<dbReference type="InterPro" id="IPR001608">
    <property type="entry name" value="Ala_racemase_N"/>
</dbReference>
<dbReference type="EMBL" id="CP002417">
    <property type="protein sequence ID" value="ADU37680.1"/>
    <property type="molecule type" value="Genomic_DNA"/>
</dbReference>
<dbReference type="CDD" id="cd06814">
    <property type="entry name" value="PLPDE_III_DSD_D-TA_like_3"/>
    <property type="match status" value="1"/>
</dbReference>
<dbReference type="AlphaFoldDB" id="E6UX44"/>
<dbReference type="InterPro" id="IPR051466">
    <property type="entry name" value="D-amino_acid_metab_enzyme"/>
</dbReference>
<reference evidence="2 3" key="2">
    <citation type="journal article" date="2013" name="Genome Announc.">
        <title>Genome of the Root-Associated Plant Growth-Promoting Bacterium Variovorax paradoxus Strain EPS.</title>
        <authorList>
            <person name="Han J.I."/>
            <person name="Spain J.C."/>
            <person name="Leadbetter J.R."/>
            <person name="Ovchinnikova G."/>
            <person name="Goodwin L.A."/>
            <person name="Han C.S."/>
            <person name="Woyke T."/>
            <person name="Davenport K.W."/>
            <person name="Orwin P.M."/>
        </authorList>
    </citation>
    <scope>NUCLEOTIDE SEQUENCE [LARGE SCALE GENOMIC DNA]</scope>
    <source>
        <strain evidence="2 3">EPS</strain>
    </source>
</reference>